<reference evidence="1" key="1">
    <citation type="submission" date="2019-05" db="EMBL/GenBank/DDBJ databases">
        <title>Annotation for the trematode Fasciolopsis buski.</title>
        <authorList>
            <person name="Choi Y.-J."/>
        </authorList>
    </citation>
    <scope>NUCLEOTIDE SEQUENCE</scope>
    <source>
        <strain evidence="1">HT</strain>
        <tissue evidence="1">Whole worm</tissue>
    </source>
</reference>
<keyword evidence="2" id="KW-1185">Reference proteome</keyword>
<dbReference type="AlphaFoldDB" id="A0A8E0RYW1"/>
<gene>
    <name evidence="1" type="ORF">FBUS_11576</name>
</gene>
<dbReference type="OrthoDB" id="6310872at2759"/>
<accession>A0A8E0RYW1</accession>
<dbReference type="EMBL" id="LUCM01003400">
    <property type="protein sequence ID" value="KAA0195866.1"/>
    <property type="molecule type" value="Genomic_DNA"/>
</dbReference>
<sequence length="209" mass="23460">MSTIALNSVFVESCGSWYGKCGCGYGKSDVYDTFLGGQFPRSGGVYGSRRNVIFYPTSEVQDYMLKYMADTVCTTPDNLFLVRPNSLVQYRTYEVDVQSIDPTGYTYWNSTLVGPKCMPSLSLGQWYLLYGSEQLPVHVNGAIINLRSMPAETIFVPIQNVTDTIIQVYEGWQNVTDESTRNLEENRLCLRLERLANAARSGGRTRCMG</sequence>
<comment type="caution">
    <text evidence="1">The sequence shown here is derived from an EMBL/GenBank/DDBJ whole genome shotgun (WGS) entry which is preliminary data.</text>
</comment>
<evidence type="ECO:0000313" key="2">
    <source>
        <dbReference type="Proteomes" id="UP000728185"/>
    </source>
</evidence>
<evidence type="ECO:0000313" key="1">
    <source>
        <dbReference type="EMBL" id="KAA0195866.1"/>
    </source>
</evidence>
<organism evidence="1 2">
    <name type="scientific">Fasciolopsis buskii</name>
    <dbReference type="NCBI Taxonomy" id="27845"/>
    <lineage>
        <taxon>Eukaryota</taxon>
        <taxon>Metazoa</taxon>
        <taxon>Spiralia</taxon>
        <taxon>Lophotrochozoa</taxon>
        <taxon>Platyhelminthes</taxon>
        <taxon>Trematoda</taxon>
        <taxon>Digenea</taxon>
        <taxon>Plagiorchiida</taxon>
        <taxon>Echinostomata</taxon>
        <taxon>Echinostomatoidea</taxon>
        <taxon>Fasciolidae</taxon>
        <taxon>Fasciolopsis</taxon>
    </lineage>
</organism>
<dbReference type="Proteomes" id="UP000728185">
    <property type="component" value="Unassembled WGS sequence"/>
</dbReference>
<proteinExistence type="predicted"/>
<name>A0A8E0RYW1_9TREM</name>
<protein>
    <submittedName>
        <fullName evidence="1">Uncharacterized protein</fullName>
    </submittedName>
</protein>